<sequence>MKTWNELDGNTLFNRVFTKPIKISTIKLFQITIDNNRPNITFEFDIPEIPDSAPEKWIKMGFNTCRIGLSCNGVKELLLKNIPTRESLTIKIEKIDEYFLIRAENENSLLEFKTKYPLLCGPSVYMSTHE</sequence>
<dbReference type="EMBL" id="VDDB01000019">
    <property type="protein sequence ID" value="TNB91598.1"/>
    <property type="molecule type" value="Genomic_DNA"/>
</dbReference>
<name>A0A5C4KS93_PSEJE</name>
<comment type="caution">
    <text evidence="1">The sequence shown here is derived from an EMBL/GenBank/DDBJ whole genome shotgun (WGS) entry which is preliminary data.</text>
</comment>
<proteinExistence type="predicted"/>
<evidence type="ECO:0000313" key="1">
    <source>
        <dbReference type="EMBL" id="TNB91598.1"/>
    </source>
</evidence>
<protein>
    <recommendedName>
        <fullName evidence="3">Immunity protein 50 of polymorphic toxin system</fullName>
    </recommendedName>
</protein>
<dbReference type="RefSeq" id="WP_134786774.1">
    <property type="nucleotide sequence ID" value="NZ_VDDB01000019.1"/>
</dbReference>
<reference evidence="1" key="1">
    <citation type="submission" date="2019-06" db="EMBL/GenBank/DDBJ databases">
        <title>Pseudomonas-derived Butenolides : (Bio)synthesis of Styrolides.</title>
        <authorList>
            <person name="Klapper M."/>
            <person name="Chowdhury S."/>
            <person name="Stallforth P."/>
        </authorList>
    </citation>
    <scope>NUCLEOTIDE SEQUENCE [LARGE SCALE GENOMIC DNA]</scope>
    <source>
        <strain evidence="1">EC-S101</strain>
    </source>
</reference>
<dbReference type="Pfam" id="PF15594">
    <property type="entry name" value="Imm50"/>
    <property type="match status" value="1"/>
</dbReference>
<evidence type="ECO:0008006" key="3">
    <source>
        <dbReference type="Google" id="ProtNLM"/>
    </source>
</evidence>
<dbReference type="AlphaFoldDB" id="A0A5C4KS93"/>
<keyword evidence="2" id="KW-1185">Reference proteome</keyword>
<accession>A0A5C4KS93</accession>
<gene>
    <name evidence="1" type="ORF">FHG55_23935</name>
</gene>
<organism evidence="1 2">
    <name type="scientific">Pseudomonas jessenii</name>
    <dbReference type="NCBI Taxonomy" id="77298"/>
    <lineage>
        <taxon>Bacteria</taxon>
        <taxon>Pseudomonadati</taxon>
        <taxon>Pseudomonadota</taxon>
        <taxon>Gammaproteobacteria</taxon>
        <taxon>Pseudomonadales</taxon>
        <taxon>Pseudomonadaceae</taxon>
        <taxon>Pseudomonas</taxon>
    </lineage>
</organism>
<dbReference type="Proteomes" id="UP000306272">
    <property type="component" value="Unassembled WGS sequence"/>
</dbReference>
<evidence type="ECO:0000313" key="2">
    <source>
        <dbReference type="Proteomes" id="UP000306272"/>
    </source>
</evidence>
<dbReference type="InterPro" id="IPR028957">
    <property type="entry name" value="Imm50"/>
</dbReference>